<dbReference type="AlphaFoldDB" id="A0A9D5B184"/>
<dbReference type="GO" id="GO:0006606">
    <property type="term" value="P:protein import into nucleus"/>
    <property type="evidence" value="ECO:0007669"/>
    <property type="project" value="InterPro"/>
</dbReference>
<dbReference type="Proteomes" id="UP001058974">
    <property type="component" value="Chromosome 3"/>
</dbReference>
<keyword evidence="7" id="KW-0539">Nucleus</keyword>
<dbReference type="EMBL" id="JAMSHJ010000003">
    <property type="protein sequence ID" value="KAI5429923.1"/>
    <property type="molecule type" value="Genomic_DNA"/>
</dbReference>
<sequence length="548" mass="60004">MTEYGSNGRTVPSFFPWLDYAAKYPLSEFFKARPPLWNTALQSGSFDDDEFEHFEDVIKETDKEPATVLDKSDEPVTASDKKGNLGSQRIKPNTELSLVAKEGLGLSIGGDVSKQIVQDTLKQESPVVSGSTSLSLGIKEHLFTSVTSPKINKINPDLDKGEPVSLELSLSKEECSTHSSNIDAKSDSDTTRVNSRVNWDLNTTMDAWDEGSDTSSVKTSIDGLNITHRKEPNKGVNPVEAVDVANGHLVCGHGNISSCNNNAPTPHQEARAMSAILLRKQLTRDDSFLWPHLSPQTHSSLKSLLLSSIQTENSKSISKKLCDTISELASVHRVCPGSAERDRFQDLLPAMMTTLTETLNSGQEATAQEALESLIELARTEPRFLRRQIVDVVGAMLQIADAESLKEGTRHLAIEFVITLTEAREHAPGMMRNMPQFISRLIAILMKMLLDIEDDPAWHTAETEDEDADETSNCSVEQERLDRLSISLGGNTIVPVASEQLHTYLAAAEWQNCHVASIALAQIAEGCSKVTVKKFGASGGYGMELVSR</sequence>
<organism evidence="10 11">
    <name type="scientific">Pisum sativum</name>
    <name type="common">Garden pea</name>
    <name type="synonym">Lathyrus oleraceus</name>
    <dbReference type="NCBI Taxonomy" id="3888"/>
    <lineage>
        <taxon>Eukaryota</taxon>
        <taxon>Viridiplantae</taxon>
        <taxon>Streptophyta</taxon>
        <taxon>Embryophyta</taxon>
        <taxon>Tracheophyta</taxon>
        <taxon>Spermatophyta</taxon>
        <taxon>Magnoliopsida</taxon>
        <taxon>eudicotyledons</taxon>
        <taxon>Gunneridae</taxon>
        <taxon>Pentapetalae</taxon>
        <taxon>rosids</taxon>
        <taxon>fabids</taxon>
        <taxon>Fabales</taxon>
        <taxon>Fabaceae</taxon>
        <taxon>Papilionoideae</taxon>
        <taxon>50 kb inversion clade</taxon>
        <taxon>NPAAA clade</taxon>
        <taxon>Hologalegina</taxon>
        <taxon>IRL clade</taxon>
        <taxon>Fabeae</taxon>
        <taxon>Lathyrus</taxon>
    </lineage>
</organism>
<evidence type="ECO:0000256" key="7">
    <source>
        <dbReference type="ARBA" id="ARBA00023242"/>
    </source>
</evidence>
<gene>
    <name evidence="10" type="ORF">KIW84_034488</name>
</gene>
<dbReference type="Pfam" id="PF18808">
    <property type="entry name" value="Importin_rep_4"/>
    <property type="match status" value="1"/>
</dbReference>
<dbReference type="GO" id="GO:0005634">
    <property type="term" value="C:nucleus"/>
    <property type="evidence" value="ECO:0007669"/>
    <property type="project" value="UniProtKB-SubCell"/>
</dbReference>
<keyword evidence="6" id="KW-0653">Protein transport</keyword>
<dbReference type="Pfam" id="PF25780">
    <property type="entry name" value="TPR_IPO5"/>
    <property type="match status" value="1"/>
</dbReference>
<keyword evidence="3" id="KW-0813">Transport</keyword>
<dbReference type="InterPro" id="IPR040122">
    <property type="entry name" value="Importin_beta"/>
</dbReference>
<dbReference type="InterPro" id="IPR057672">
    <property type="entry name" value="TPR_IPO4/5"/>
</dbReference>
<dbReference type="PANTHER" id="PTHR10527">
    <property type="entry name" value="IMPORTIN BETA"/>
    <property type="match status" value="1"/>
</dbReference>
<keyword evidence="11" id="KW-1185">Reference proteome</keyword>
<evidence type="ECO:0000313" key="10">
    <source>
        <dbReference type="EMBL" id="KAI5429923.1"/>
    </source>
</evidence>
<keyword evidence="4" id="KW-0963">Cytoplasm</keyword>
<dbReference type="InterPro" id="IPR016024">
    <property type="entry name" value="ARM-type_fold"/>
</dbReference>
<evidence type="ECO:0000256" key="2">
    <source>
        <dbReference type="ARBA" id="ARBA00004496"/>
    </source>
</evidence>
<evidence type="ECO:0000256" key="4">
    <source>
        <dbReference type="ARBA" id="ARBA00022490"/>
    </source>
</evidence>
<proteinExistence type="predicted"/>
<dbReference type="InterPro" id="IPR011989">
    <property type="entry name" value="ARM-like"/>
</dbReference>
<dbReference type="GO" id="GO:0005737">
    <property type="term" value="C:cytoplasm"/>
    <property type="evidence" value="ECO:0007669"/>
    <property type="project" value="UniProtKB-SubCell"/>
</dbReference>
<protein>
    <recommendedName>
        <fullName evidence="9">IPO4/5-like TPR repeats domain-containing protein</fullName>
    </recommendedName>
</protein>
<name>A0A9D5B184_PEA</name>
<evidence type="ECO:0000256" key="6">
    <source>
        <dbReference type="ARBA" id="ARBA00022927"/>
    </source>
</evidence>
<evidence type="ECO:0000256" key="8">
    <source>
        <dbReference type="SAM" id="MobiDB-lite"/>
    </source>
</evidence>
<feature type="domain" description="IPO4/5-like TPR repeats" evidence="9">
    <location>
        <begin position="298"/>
        <end position="393"/>
    </location>
</feature>
<feature type="compositionally biased region" description="Basic and acidic residues" evidence="8">
    <location>
        <begin position="62"/>
        <end position="83"/>
    </location>
</feature>
<dbReference type="Gramene" id="Psat03G0448800-T1">
    <property type="protein sequence ID" value="KAI5429923.1"/>
    <property type="gene ID" value="KIW84_034488"/>
</dbReference>
<reference evidence="10 11" key="1">
    <citation type="journal article" date="2022" name="Nat. Genet.">
        <title>Improved pea reference genome and pan-genome highlight genomic features and evolutionary characteristics.</title>
        <authorList>
            <person name="Yang T."/>
            <person name="Liu R."/>
            <person name="Luo Y."/>
            <person name="Hu S."/>
            <person name="Wang D."/>
            <person name="Wang C."/>
            <person name="Pandey M.K."/>
            <person name="Ge S."/>
            <person name="Xu Q."/>
            <person name="Li N."/>
            <person name="Li G."/>
            <person name="Huang Y."/>
            <person name="Saxena R.K."/>
            <person name="Ji Y."/>
            <person name="Li M."/>
            <person name="Yan X."/>
            <person name="He Y."/>
            <person name="Liu Y."/>
            <person name="Wang X."/>
            <person name="Xiang C."/>
            <person name="Varshney R.K."/>
            <person name="Ding H."/>
            <person name="Gao S."/>
            <person name="Zong X."/>
        </authorList>
    </citation>
    <scope>NUCLEOTIDE SEQUENCE [LARGE SCALE GENOMIC DNA]</scope>
    <source>
        <strain evidence="10 11">cv. Zhongwan 6</strain>
    </source>
</reference>
<accession>A0A9D5B184</accession>
<evidence type="ECO:0000256" key="5">
    <source>
        <dbReference type="ARBA" id="ARBA00022737"/>
    </source>
</evidence>
<evidence type="ECO:0000259" key="9">
    <source>
        <dbReference type="Pfam" id="PF25780"/>
    </source>
</evidence>
<dbReference type="Gene3D" id="1.25.10.10">
    <property type="entry name" value="Leucine-rich Repeat Variant"/>
    <property type="match status" value="2"/>
</dbReference>
<dbReference type="SUPFAM" id="SSF48371">
    <property type="entry name" value="ARM repeat"/>
    <property type="match status" value="1"/>
</dbReference>
<feature type="region of interest" description="Disordered" evidence="8">
    <location>
        <begin position="62"/>
        <end position="89"/>
    </location>
</feature>
<evidence type="ECO:0000256" key="1">
    <source>
        <dbReference type="ARBA" id="ARBA00004123"/>
    </source>
</evidence>
<dbReference type="InterPro" id="IPR041653">
    <property type="entry name" value="Importin_rep_4"/>
</dbReference>
<evidence type="ECO:0000256" key="3">
    <source>
        <dbReference type="ARBA" id="ARBA00022448"/>
    </source>
</evidence>
<comment type="subcellular location">
    <subcellularLocation>
        <location evidence="2">Cytoplasm</location>
    </subcellularLocation>
    <subcellularLocation>
        <location evidence="1">Nucleus</location>
    </subcellularLocation>
</comment>
<keyword evidence="5" id="KW-0677">Repeat</keyword>
<evidence type="ECO:0000313" key="11">
    <source>
        <dbReference type="Proteomes" id="UP001058974"/>
    </source>
</evidence>
<comment type="caution">
    <text evidence="10">The sequence shown here is derived from an EMBL/GenBank/DDBJ whole genome shotgun (WGS) entry which is preliminary data.</text>
</comment>